<organism evidence="4 5">
    <name type="scientific">Sakesphorus luctuosus</name>
    <dbReference type="NCBI Taxonomy" id="419690"/>
    <lineage>
        <taxon>Eukaryota</taxon>
        <taxon>Metazoa</taxon>
        <taxon>Chordata</taxon>
        <taxon>Craniata</taxon>
        <taxon>Vertebrata</taxon>
        <taxon>Euteleostomi</taxon>
        <taxon>Archelosauria</taxon>
        <taxon>Archosauria</taxon>
        <taxon>Dinosauria</taxon>
        <taxon>Saurischia</taxon>
        <taxon>Theropoda</taxon>
        <taxon>Coelurosauria</taxon>
        <taxon>Aves</taxon>
        <taxon>Neognathae</taxon>
        <taxon>Neoaves</taxon>
        <taxon>Telluraves</taxon>
        <taxon>Australaves</taxon>
        <taxon>Passeriformes</taxon>
        <taxon>Thamnophilidae</taxon>
        <taxon>Sakesphorus</taxon>
    </lineage>
</organism>
<dbReference type="EMBL" id="VWZD01002985">
    <property type="protein sequence ID" value="NXG01796.1"/>
    <property type="molecule type" value="Genomic_DNA"/>
</dbReference>
<dbReference type="GO" id="GO:0005737">
    <property type="term" value="C:cytoplasm"/>
    <property type="evidence" value="ECO:0007669"/>
    <property type="project" value="TreeGrafter"/>
</dbReference>
<dbReference type="InterPro" id="IPR022657">
    <property type="entry name" value="De-COase2_CS"/>
</dbReference>
<dbReference type="SUPFAM" id="SSF51419">
    <property type="entry name" value="PLP-binding barrel"/>
    <property type="match status" value="1"/>
</dbReference>
<comment type="caution">
    <text evidence="4">The sequence shown here is derived from an EMBL/GenBank/DDBJ whole genome shotgun (WGS) entry which is preliminary data.</text>
</comment>
<evidence type="ECO:0000256" key="2">
    <source>
        <dbReference type="ARBA" id="ARBA00023115"/>
    </source>
</evidence>
<dbReference type="AlphaFoldDB" id="A0A7K8YE47"/>
<dbReference type="PROSITE" id="PS00879">
    <property type="entry name" value="ODR_DC_2_2"/>
    <property type="match status" value="1"/>
</dbReference>
<dbReference type="Pfam" id="PF02784">
    <property type="entry name" value="Orn_Arg_deC_N"/>
    <property type="match status" value="1"/>
</dbReference>
<protein>
    <submittedName>
        <fullName evidence="4">AZIN2 inhibitor</fullName>
    </submittedName>
</protein>
<dbReference type="SUPFAM" id="SSF50621">
    <property type="entry name" value="Alanine racemase C-terminal domain-like"/>
    <property type="match status" value="1"/>
</dbReference>
<feature type="domain" description="Orn/DAP/Arg decarboxylase 2 N-terminal" evidence="3">
    <location>
        <begin position="44"/>
        <end position="278"/>
    </location>
</feature>
<dbReference type="CDD" id="cd00622">
    <property type="entry name" value="PLPDE_III_ODC"/>
    <property type="match status" value="1"/>
</dbReference>
<keyword evidence="1" id="KW-0663">Pyridoxal phosphate</keyword>
<keyword evidence="2" id="KW-0620">Polyamine biosynthesis</keyword>
<accession>A0A7K8YE47</accession>
<sequence>MNGYLNESNFLMVEEGFTTRDLLENLLEELCQGSDQQAFFMADLGDIVKKHLRFLKALPRVKPYFPVKCNGSEGVIRLLAELGVGFACANKAEITRVQGLGVPADRIFYSSPCKQVAHIRYAAKHGVQLMTFDNEVELSKVARSHPRARMLLGISADSNPSAHPSMTFGTTLESCRHLLEAAKEHNVQVVGISFHLGSRGLEPQAFAQAVAAAQLVFDMGTELGYHMHLLDIGGGLPGTEDTRARFEEIAAVLNSALDLYFPDGSGVEVVARPGRYYITSAFTLAVSIAALEEVPVEQPGSDGRWDSGQVHLCARAPLSPLLLPSRGRVWQQEEPRRCDTGTCPPLWLLHLCPQRPCPDQPWHSTSLRGPPGLPEDRIADGLALPRLHVGDWLLFGNMGAYTVPATPAGCPLPRVTCAMSRLAWKAVQLFLGKPPQSEEERESLCTPLSCGWEMVDTLCVPPVFAPTGII</sequence>
<dbReference type="GO" id="GO:0016831">
    <property type="term" value="F:carboxy-lyase activity"/>
    <property type="evidence" value="ECO:0007669"/>
    <property type="project" value="UniProtKB-ARBA"/>
</dbReference>
<dbReference type="PRINTS" id="PR01179">
    <property type="entry name" value="ODADCRBXLASE"/>
</dbReference>
<evidence type="ECO:0000313" key="5">
    <source>
        <dbReference type="Proteomes" id="UP000558958"/>
    </source>
</evidence>
<name>A0A7K8YE47_9PASS</name>
<dbReference type="PRINTS" id="PR01182">
    <property type="entry name" value="ORNDCRBXLASE"/>
</dbReference>
<dbReference type="InterPro" id="IPR022644">
    <property type="entry name" value="De-COase2_N"/>
</dbReference>
<evidence type="ECO:0000256" key="1">
    <source>
        <dbReference type="ARBA" id="ARBA00022898"/>
    </source>
</evidence>
<dbReference type="FunFam" id="3.20.20.10:FF:000006">
    <property type="entry name" value="Ornithine decarboxylase 1"/>
    <property type="match status" value="1"/>
</dbReference>
<proteinExistence type="predicted"/>
<keyword evidence="5" id="KW-1185">Reference proteome</keyword>
<dbReference type="Gene3D" id="3.20.20.10">
    <property type="entry name" value="Alanine racemase"/>
    <property type="match status" value="1"/>
</dbReference>
<feature type="non-terminal residue" evidence="4">
    <location>
        <position position="1"/>
    </location>
</feature>
<dbReference type="InterPro" id="IPR029066">
    <property type="entry name" value="PLP-binding_barrel"/>
</dbReference>
<dbReference type="GO" id="GO:0033387">
    <property type="term" value="P:putrescine biosynthetic process from arginine, via ornithine"/>
    <property type="evidence" value="ECO:0007669"/>
    <property type="project" value="TreeGrafter"/>
</dbReference>
<dbReference type="PANTHER" id="PTHR11482">
    <property type="entry name" value="ARGININE/DIAMINOPIMELATE/ORNITHINE DECARBOXYLASE"/>
    <property type="match status" value="1"/>
</dbReference>
<dbReference type="PROSITE" id="PS00878">
    <property type="entry name" value="ODR_DC_2_1"/>
    <property type="match status" value="1"/>
</dbReference>
<evidence type="ECO:0000313" key="4">
    <source>
        <dbReference type="EMBL" id="NXG01796.1"/>
    </source>
</evidence>
<dbReference type="Proteomes" id="UP000558958">
    <property type="component" value="Unassembled WGS sequence"/>
</dbReference>
<dbReference type="InterPro" id="IPR022653">
    <property type="entry name" value="De-COase2_pyr-phos_BS"/>
</dbReference>
<evidence type="ECO:0000259" key="3">
    <source>
        <dbReference type="Pfam" id="PF02784"/>
    </source>
</evidence>
<dbReference type="Gene3D" id="2.40.37.10">
    <property type="entry name" value="Lyase, Ornithine Decarboxylase, Chain A, domain 1"/>
    <property type="match status" value="1"/>
</dbReference>
<dbReference type="PANTHER" id="PTHR11482:SF4">
    <property type="entry name" value="ANTIZYME INHIBITOR 2"/>
    <property type="match status" value="1"/>
</dbReference>
<dbReference type="InterPro" id="IPR000183">
    <property type="entry name" value="Orn/DAP/Arg_de-COase"/>
</dbReference>
<feature type="non-terminal residue" evidence="4">
    <location>
        <position position="470"/>
    </location>
</feature>
<reference evidence="4 5" key="1">
    <citation type="submission" date="2019-09" db="EMBL/GenBank/DDBJ databases">
        <title>Bird 10,000 Genomes (B10K) Project - Family phase.</title>
        <authorList>
            <person name="Zhang G."/>
        </authorList>
    </citation>
    <scope>NUCLEOTIDE SEQUENCE [LARGE SCALE GENOMIC DNA]</scope>
    <source>
        <strain evidence="4">B10K-DU-001-06</strain>
        <tissue evidence="4">Muscle</tissue>
    </source>
</reference>
<gene>
    <name evidence="4" type="primary">Azin2</name>
    <name evidence="4" type="ORF">SAKLUC_R05998</name>
</gene>
<dbReference type="InterPro" id="IPR009006">
    <property type="entry name" value="Ala_racemase/Decarboxylase_C"/>
</dbReference>
<dbReference type="InterPro" id="IPR002433">
    <property type="entry name" value="Orn_de-COase"/>
</dbReference>